<sequence length="264" mass="29309">MRIHLFIACYNDTLFPRTGMAVVNLLERLGHEVVFPMAQTCCGQMHYNTGYHQEAMPLVKRLMDEFRDAETIVVPSASCVAMMRDHYELMAHNANDLRMMEDVKDFLPRVFEFSELITDKLGLTDVGAYFPHKVTYHPSCHSLRLLHVGDRPIRLLQGVEGLDYTPMEGADQCCGFGGTFAVKNAEVSSAMLADKIGCVRKTSAEFVAALDNSCLMQIDGGLHRESNGKGAEGRIRPVHLAEILNSTKANPLTAESLAWEEATA</sequence>
<dbReference type="EMBL" id="FNSD01000001">
    <property type="protein sequence ID" value="SEB89066.1"/>
    <property type="molecule type" value="Genomic_DNA"/>
</dbReference>
<dbReference type="RefSeq" id="WP_074653867.1">
    <property type="nucleotide sequence ID" value="NZ_FNSD01000001.1"/>
</dbReference>
<dbReference type="PANTHER" id="PTHR30296">
    <property type="entry name" value="UNCHARACTERIZED PROTEIN YKGE"/>
    <property type="match status" value="1"/>
</dbReference>
<dbReference type="Proteomes" id="UP000182409">
    <property type="component" value="Unassembled WGS sequence"/>
</dbReference>
<name>A0A1H4N185_9BACT</name>
<dbReference type="GO" id="GO:0005829">
    <property type="term" value="C:cytosol"/>
    <property type="evidence" value="ECO:0007669"/>
    <property type="project" value="TreeGrafter"/>
</dbReference>
<evidence type="ECO:0000259" key="1">
    <source>
        <dbReference type="Pfam" id="PF02754"/>
    </source>
</evidence>
<evidence type="ECO:0000313" key="3">
    <source>
        <dbReference type="Proteomes" id="UP000182409"/>
    </source>
</evidence>
<accession>A0A1H4N185</accession>
<gene>
    <name evidence="2" type="ORF">SAMN05443244_2108</name>
</gene>
<feature type="domain" description="Cysteine-rich" evidence="1">
    <location>
        <begin position="134"/>
        <end position="219"/>
    </location>
</feature>
<evidence type="ECO:0000313" key="2">
    <source>
        <dbReference type="EMBL" id="SEB89066.1"/>
    </source>
</evidence>
<feature type="domain" description="Cysteine-rich" evidence="1">
    <location>
        <begin position="5"/>
        <end position="84"/>
    </location>
</feature>
<dbReference type="InterPro" id="IPR004017">
    <property type="entry name" value="Cys_rich_dom"/>
</dbReference>
<dbReference type="Pfam" id="PF02754">
    <property type="entry name" value="CCG"/>
    <property type="match status" value="2"/>
</dbReference>
<reference evidence="2 3" key="1">
    <citation type="submission" date="2016-10" db="EMBL/GenBank/DDBJ databases">
        <authorList>
            <person name="de Groot N.N."/>
        </authorList>
    </citation>
    <scope>NUCLEOTIDE SEQUENCE [LARGE SCALE GENOMIC DNA]</scope>
    <source>
        <strain evidence="2 3">AB35.6</strain>
    </source>
</reference>
<proteinExistence type="predicted"/>
<dbReference type="PANTHER" id="PTHR30296:SF0">
    <property type="entry name" value="LACTATE UTILIZATION PROTEIN A"/>
    <property type="match status" value="1"/>
</dbReference>
<protein>
    <submittedName>
        <fullName evidence="2">L-lactate dehydrogenase complex protein LldE</fullName>
    </submittedName>
</protein>
<organism evidence="2 3">
    <name type="scientific">Terriglobus roseus</name>
    <dbReference type="NCBI Taxonomy" id="392734"/>
    <lineage>
        <taxon>Bacteria</taxon>
        <taxon>Pseudomonadati</taxon>
        <taxon>Acidobacteriota</taxon>
        <taxon>Terriglobia</taxon>
        <taxon>Terriglobales</taxon>
        <taxon>Acidobacteriaceae</taxon>
        <taxon>Terriglobus</taxon>
    </lineage>
</organism>
<dbReference type="GO" id="GO:0016491">
    <property type="term" value="F:oxidoreductase activity"/>
    <property type="evidence" value="ECO:0007669"/>
    <property type="project" value="UniProtKB-ARBA"/>
</dbReference>
<dbReference type="OrthoDB" id="9770306at2"/>
<dbReference type="AlphaFoldDB" id="A0A1H4N185"/>